<dbReference type="PANTHER" id="PTHR33744:SF1">
    <property type="entry name" value="DNA-BINDING TRANSCRIPTIONAL ACTIVATOR ADER"/>
    <property type="match status" value="1"/>
</dbReference>
<dbReference type="Pfam" id="PF13556">
    <property type="entry name" value="HTH_30"/>
    <property type="match status" value="1"/>
</dbReference>
<comment type="caution">
    <text evidence="5">The sequence shown here is derived from an EMBL/GenBank/DDBJ whole genome shotgun (WGS) entry which is preliminary data.</text>
</comment>
<feature type="domain" description="PucR C-terminal helix-turn-helix" evidence="3">
    <location>
        <begin position="472"/>
        <end position="529"/>
    </location>
</feature>
<dbReference type="Pfam" id="PF07905">
    <property type="entry name" value="PucR"/>
    <property type="match status" value="1"/>
</dbReference>
<evidence type="ECO:0000259" key="2">
    <source>
        <dbReference type="Pfam" id="PF07905"/>
    </source>
</evidence>
<evidence type="ECO:0000313" key="5">
    <source>
        <dbReference type="EMBL" id="TLS49283.1"/>
    </source>
</evidence>
<feature type="domain" description="Purine catabolism PurC-like" evidence="2">
    <location>
        <begin position="18"/>
        <end position="131"/>
    </location>
</feature>
<feature type="domain" description="CdaR GGDEF-like" evidence="4">
    <location>
        <begin position="293"/>
        <end position="418"/>
    </location>
</feature>
<evidence type="ECO:0000259" key="3">
    <source>
        <dbReference type="Pfam" id="PF13556"/>
    </source>
</evidence>
<dbReference type="OrthoDB" id="142218at2"/>
<comment type="similarity">
    <text evidence="1">Belongs to the CdaR family.</text>
</comment>
<dbReference type="RefSeq" id="WP_138197260.1">
    <property type="nucleotide sequence ID" value="NZ_VCIW01000022.1"/>
</dbReference>
<keyword evidence="6" id="KW-1185">Reference proteome</keyword>
<dbReference type="InterPro" id="IPR025736">
    <property type="entry name" value="PucR_C-HTH_dom"/>
</dbReference>
<name>A0A5R9G962_9BACL</name>
<accession>A0A5R9G962</accession>
<gene>
    <name evidence="5" type="ORF">FE782_25850</name>
</gene>
<dbReference type="EMBL" id="VCIW01000022">
    <property type="protein sequence ID" value="TLS49283.1"/>
    <property type="molecule type" value="Genomic_DNA"/>
</dbReference>
<dbReference type="InterPro" id="IPR012914">
    <property type="entry name" value="PucR_dom"/>
</dbReference>
<dbReference type="Proteomes" id="UP000309676">
    <property type="component" value="Unassembled WGS sequence"/>
</dbReference>
<dbReference type="PANTHER" id="PTHR33744">
    <property type="entry name" value="CARBOHYDRATE DIACID REGULATOR"/>
    <property type="match status" value="1"/>
</dbReference>
<proteinExistence type="inferred from homology"/>
<dbReference type="Gene3D" id="1.10.10.2840">
    <property type="entry name" value="PucR C-terminal helix-turn-helix domain"/>
    <property type="match status" value="1"/>
</dbReference>
<dbReference type="Pfam" id="PF17853">
    <property type="entry name" value="GGDEF_2"/>
    <property type="match status" value="1"/>
</dbReference>
<dbReference type="InterPro" id="IPR041522">
    <property type="entry name" value="CdaR_GGDEF"/>
</dbReference>
<dbReference type="InterPro" id="IPR042070">
    <property type="entry name" value="PucR_C-HTH_sf"/>
</dbReference>
<evidence type="ECO:0000313" key="6">
    <source>
        <dbReference type="Proteomes" id="UP000309676"/>
    </source>
</evidence>
<dbReference type="AlphaFoldDB" id="A0A5R9G962"/>
<sequence length="549" mass="61607">MANDNKIGFTCGDIPLIPELKEAVLLAGADGLHRPITRVNVMEVPDVIDWVRPGEFLITSGFPFRDNPDAISDMIPALAARGVAALGIKTRRFIERIPDRALRIAEELGFPVFELPASTAFSDVVRDIMERVLVQEARELSLLQSRFQKLSQQLLHGAGIEEFLQALDGMLNNPVILVDDHDRVLLSPQAEVAAKHIGDEMTWSRLRGDSALGVSFLTVGDRRIRVYVSAVNDQYTNCLILLLEWNQEHSVVDQLTIDRVGILVGLEMMNASARKEVEAKYIDQFLQDWLTGRIVTTEDVKIRAEACGCPLEEGHGFHAGTIRWVSGKPTLKQLQQAVKRIRVRLAGHRIQATLLEGGFAFLIAVAPQENARRAVDALIAELGALADAEGSFSLCIGNRVDRVDHVHQSYQQAKKILHISAICDVREPCIDYVRLGVFRLLYMLPDAEEVREYRDRYIVPLLEYDKKNGTALLDTLKTYFKHNRNVKKTAAEMFTHYNTVNYRVERIYDLLDINAEVGDEMLQLQLAVKLHEMRPVEETGGEKGLTLSG</sequence>
<evidence type="ECO:0000256" key="1">
    <source>
        <dbReference type="ARBA" id="ARBA00006754"/>
    </source>
</evidence>
<evidence type="ECO:0000259" key="4">
    <source>
        <dbReference type="Pfam" id="PF17853"/>
    </source>
</evidence>
<reference evidence="5 6" key="1">
    <citation type="submission" date="2019-05" db="EMBL/GenBank/DDBJ databases">
        <authorList>
            <person name="Narsing Rao M.P."/>
            <person name="Li W.J."/>
        </authorList>
    </citation>
    <scope>NUCLEOTIDE SEQUENCE [LARGE SCALE GENOMIC DNA]</scope>
    <source>
        <strain evidence="5 6">SYSU_K30003</strain>
    </source>
</reference>
<organism evidence="5 6">
    <name type="scientific">Paenibacillus antri</name>
    <dbReference type="NCBI Taxonomy" id="2582848"/>
    <lineage>
        <taxon>Bacteria</taxon>
        <taxon>Bacillati</taxon>
        <taxon>Bacillota</taxon>
        <taxon>Bacilli</taxon>
        <taxon>Bacillales</taxon>
        <taxon>Paenibacillaceae</taxon>
        <taxon>Paenibacillus</taxon>
    </lineage>
</organism>
<protein>
    <submittedName>
        <fullName evidence="5">PucR family transcriptional regulator</fullName>
    </submittedName>
</protein>
<dbReference type="InterPro" id="IPR051448">
    <property type="entry name" value="CdaR-like_regulators"/>
</dbReference>